<evidence type="ECO:0000313" key="2">
    <source>
        <dbReference type="Proteomes" id="UP000194885"/>
    </source>
</evidence>
<proteinExistence type="predicted"/>
<dbReference type="Proteomes" id="UP000194885">
    <property type="component" value="Unassembled WGS sequence"/>
</dbReference>
<organism evidence="1 2">
    <name type="scientific">Enterococcus faecium</name>
    <name type="common">Streptococcus faecium</name>
    <dbReference type="NCBI Taxonomy" id="1352"/>
    <lineage>
        <taxon>Bacteria</taxon>
        <taxon>Bacillati</taxon>
        <taxon>Bacillota</taxon>
        <taxon>Bacilli</taxon>
        <taxon>Lactobacillales</taxon>
        <taxon>Enterococcaceae</taxon>
        <taxon>Enterococcus</taxon>
    </lineage>
</organism>
<comment type="caution">
    <text evidence="1">The sequence shown here is derived from an EMBL/GenBank/DDBJ whole genome shotgun (WGS) entry which is preliminary data.</text>
</comment>
<dbReference type="EMBL" id="NGKW01000036">
    <property type="protein sequence ID" value="OTN82296.1"/>
    <property type="molecule type" value="Genomic_DNA"/>
</dbReference>
<sequence>ILIKADIFKNFDCISELISESILLKIKLKENKRAELFKNQIKEINRSHKIFDFILYAFSSKTQLQMIRNAYPYLSTAISTTLEEYKDQLQLNNFTAENQLFYKYIYLTKSLYLPSELQQPVYVYIDFSLGELYTQYISEEVKNMKDLNIHIQKNMSTETDVYLSDCISYKSGVKTIIWKTNPTTEDWRKLRKLIILIYNHKNDL</sequence>
<evidence type="ECO:0000313" key="1">
    <source>
        <dbReference type="EMBL" id="OTN82296.1"/>
    </source>
</evidence>
<gene>
    <name evidence="1" type="ORF">A5810_003178</name>
</gene>
<evidence type="ECO:0008006" key="3">
    <source>
        <dbReference type="Google" id="ProtNLM"/>
    </source>
</evidence>
<name>A0A242AMM1_ENTFC</name>
<feature type="non-terminal residue" evidence="1">
    <location>
        <position position="1"/>
    </location>
</feature>
<dbReference type="AlphaFoldDB" id="A0A242AMM1"/>
<accession>A0A242AMM1</accession>
<reference evidence="1 2" key="1">
    <citation type="submission" date="2017-05" db="EMBL/GenBank/DDBJ databases">
        <title>The Genome Sequence of Enterococcus faecium 7H8_DIV0219.</title>
        <authorList>
            <consortium name="The Broad Institute Genomics Platform"/>
            <consortium name="The Broad Institute Genomic Center for Infectious Diseases"/>
            <person name="Earl A."/>
            <person name="Manson A."/>
            <person name="Schwartman J."/>
            <person name="Gilmore M."/>
            <person name="Abouelleil A."/>
            <person name="Cao P."/>
            <person name="Chapman S."/>
            <person name="Cusick C."/>
            <person name="Shea T."/>
            <person name="Young S."/>
            <person name="Neafsey D."/>
            <person name="Nusbaum C."/>
            <person name="Birren B."/>
        </authorList>
    </citation>
    <scope>NUCLEOTIDE SEQUENCE [LARGE SCALE GENOMIC DNA]</scope>
    <source>
        <strain evidence="1 2">7H8_DIV0219</strain>
    </source>
</reference>
<protein>
    <recommendedName>
        <fullName evidence="3">M protein trans-acting positive regulator</fullName>
    </recommendedName>
</protein>